<name>A0A1C5AXT1_9ACTN</name>
<evidence type="ECO:0000313" key="3">
    <source>
        <dbReference type="Proteomes" id="UP000183585"/>
    </source>
</evidence>
<dbReference type="AlphaFoldDB" id="A0A1C5AXT1"/>
<evidence type="ECO:0000313" key="2">
    <source>
        <dbReference type="EMBL" id="SCF50039.1"/>
    </source>
</evidence>
<feature type="region of interest" description="Disordered" evidence="1">
    <location>
        <begin position="25"/>
        <end position="62"/>
    </location>
</feature>
<protein>
    <submittedName>
        <fullName evidence="2">Uncharacterized protein</fullName>
    </submittedName>
</protein>
<sequence length="84" mass="8908">MSDDCFRGAHRAAELAGLSFPITFLPVNKQPPPRPPSGDVDAAASVPASRRPLTLSAGARDRMRRAMPEGQFCASAGRRCGRTA</sequence>
<gene>
    <name evidence="2" type="ORF">GA0070563_12617</name>
</gene>
<proteinExistence type="predicted"/>
<evidence type="ECO:0000256" key="1">
    <source>
        <dbReference type="SAM" id="MobiDB-lite"/>
    </source>
</evidence>
<organism evidence="2 3">
    <name type="scientific">Micromonospora carbonacea</name>
    <dbReference type="NCBI Taxonomy" id="47853"/>
    <lineage>
        <taxon>Bacteria</taxon>
        <taxon>Bacillati</taxon>
        <taxon>Actinomycetota</taxon>
        <taxon>Actinomycetes</taxon>
        <taxon>Micromonosporales</taxon>
        <taxon>Micromonosporaceae</taxon>
        <taxon>Micromonospora</taxon>
    </lineage>
</organism>
<accession>A0A1C5AXT1</accession>
<dbReference type="Proteomes" id="UP000183585">
    <property type="component" value="Unassembled WGS sequence"/>
</dbReference>
<keyword evidence="3" id="KW-1185">Reference proteome</keyword>
<dbReference type="EMBL" id="FMCT01000026">
    <property type="protein sequence ID" value="SCF50039.1"/>
    <property type="molecule type" value="Genomic_DNA"/>
</dbReference>
<reference evidence="3" key="1">
    <citation type="submission" date="2016-06" db="EMBL/GenBank/DDBJ databases">
        <authorList>
            <person name="Varghese N."/>
            <person name="Submissions Spin"/>
        </authorList>
    </citation>
    <scope>NUCLEOTIDE SEQUENCE [LARGE SCALE GENOMIC DNA]</scope>
    <source>
        <strain evidence="3">DSM 43168</strain>
    </source>
</reference>